<dbReference type="AlphaFoldDB" id="A0A2S9QC59"/>
<dbReference type="EMBL" id="PUEJ01000005">
    <property type="protein sequence ID" value="PRH86932.1"/>
    <property type="molecule type" value="Genomic_DNA"/>
</dbReference>
<sequence length="94" mass="10585">MEEVSRDLEKAQLPYMVASVIFALINTGGLIYVSLNSGVESGRCFNYGAIFSSIFSYVLIFGIVQIIAYFKLRPIKKELNSIMNQKRTSEHSID</sequence>
<comment type="caution">
    <text evidence="2">The sequence shown here is derived from an EMBL/GenBank/DDBJ whole genome shotgun (WGS) entry which is preliminary data.</text>
</comment>
<name>A0A2S9QC59_9HYPH</name>
<feature type="transmembrane region" description="Helical" evidence="1">
    <location>
        <begin position="12"/>
        <end position="35"/>
    </location>
</feature>
<keyword evidence="1" id="KW-1133">Transmembrane helix</keyword>
<accession>A0A2S9QC59</accession>
<protein>
    <submittedName>
        <fullName evidence="2">Uncharacterized protein</fullName>
    </submittedName>
</protein>
<evidence type="ECO:0000313" key="2">
    <source>
        <dbReference type="EMBL" id="PRH86932.1"/>
    </source>
</evidence>
<keyword evidence="1" id="KW-0472">Membrane</keyword>
<proteinExistence type="predicted"/>
<evidence type="ECO:0000313" key="3">
    <source>
        <dbReference type="Proteomes" id="UP000237682"/>
    </source>
</evidence>
<evidence type="ECO:0000256" key="1">
    <source>
        <dbReference type="SAM" id="Phobius"/>
    </source>
</evidence>
<reference evidence="2 3" key="1">
    <citation type="submission" date="2018-02" db="EMBL/GenBank/DDBJ databases">
        <title>Whole genome sequencing of endophytic bacterium.</title>
        <authorList>
            <person name="Eedara R."/>
            <person name="Podile A.R."/>
        </authorList>
    </citation>
    <scope>NUCLEOTIDE SEQUENCE [LARGE SCALE GENOMIC DNA]</scope>
    <source>
        <strain evidence="2 3">RP1T</strain>
    </source>
</reference>
<organism evidence="2 3">
    <name type="scientific">Labrys okinawensis</name>
    <dbReference type="NCBI Taxonomy" id="346911"/>
    <lineage>
        <taxon>Bacteria</taxon>
        <taxon>Pseudomonadati</taxon>
        <taxon>Pseudomonadota</taxon>
        <taxon>Alphaproteobacteria</taxon>
        <taxon>Hyphomicrobiales</taxon>
        <taxon>Xanthobacteraceae</taxon>
        <taxon>Labrys</taxon>
    </lineage>
</organism>
<feature type="transmembrane region" description="Helical" evidence="1">
    <location>
        <begin position="47"/>
        <end position="70"/>
    </location>
</feature>
<keyword evidence="1" id="KW-0812">Transmembrane</keyword>
<gene>
    <name evidence="2" type="ORF">C5L14_16735</name>
</gene>
<dbReference type="Proteomes" id="UP000237682">
    <property type="component" value="Unassembled WGS sequence"/>
</dbReference>
<keyword evidence="3" id="KW-1185">Reference proteome</keyword>